<comment type="subcellular location">
    <subcellularLocation>
        <location evidence="1">Mitochondrion</location>
    </subcellularLocation>
</comment>
<evidence type="ECO:0000256" key="3">
    <source>
        <dbReference type="ARBA" id="ARBA00022946"/>
    </source>
</evidence>
<reference evidence="11" key="1">
    <citation type="journal article" date="2012" name="Insect Biochem. Mol. Biol.">
        <title>Transcriptome and full-length cDNA resources for the mountain pine beetle, Dendroctonus ponderosae Hopkins, a major insect pest of pine forests.</title>
        <authorList>
            <person name="Keeling C.I."/>
            <person name="Henderson H."/>
            <person name="Li M."/>
            <person name="Yuen M."/>
            <person name="Clark E.L."/>
            <person name="Fraser J.D."/>
            <person name="Huber D.P."/>
            <person name="Liao N.Y."/>
            <person name="Roderick Docking T."/>
            <person name="Birol I."/>
            <person name="Chan S.K."/>
            <person name="Taylor G.A."/>
            <person name="Palmquist D."/>
            <person name="Jones S.J."/>
            <person name="Bohlmann J."/>
        </authorList>
    </citation>
    <scope>NUCLEOTIDE SEQUENCE</scope>
    <source>
        <tissue evidence="11">Heads</tissue>
    </source>
</reference>
<proteinExistence type="evidence at transcript level"/>
<dbReference type="PANTHER" id="PTHR21035:SF2">
    <property type="entry name" value="SMALL RIBOSOMAL SUBUNIT PROTEIN MS26"/>
    <property type="match status" value="1"/>
</dbReference>
<evidence type="ECO:0000256" key="8">
    <source>
        <dbReference type="ARBA" id="ARBA00035344"/>
    </source>
</evidence>
<dbReference type="OrthoDB" id="5988811at2759"/>
<keyword evidence="3" id="KW-0809">Transit peptide</keyword>
<evidence type="ECO:0000313" key="11">
    <source>
        <dbReference type="EMBL" id="AEE63187.1"/>
    </source>
</evidence>
<evidence type="ECO:0000256" key="4">
    <source>
        <dbReference type="ARBA" id="ARBA00022980"/>
    </source>
</evidence>
<evidence type="ECO:0000256" key="5">
    <source>
        <dbReference type="ARBA" id="ARBA00023128"/>
    </source>
</evidence>
<dbReference type="InterPro" id="IPR026140">
    <property type="entry name" value="Ribosomal_mS26"/>
</dbReference>
<feature type="region of interest" description="Disordered" evidence="10">
    <location>
        <begin position="204"/>
        <end position="224"/>
    </location>
</feature>
<dbReference type="GO" id="GO:0005763">
    <property type="term" value="C:mitochondrial small ribosomal subunit"/>
    <property type="evidence" value="ECO:0007669"/>
    <property type="project" value="InterPro"/>
</dbReference>
<dbReference type="EMBL" id="BT128226">
    <property type="protein sequence ID" value="AEE63187.1"/>
    <property type="molecule type" value="mRNA"/>
</dbReference>
<evidence type="ECO:0000256" key="6">
    <source>
        <dbReference type="ARBA" id="ARBA00023274"/>
    </source>
</evidence>
<keyword evidence="6" id="KW-0687">Ribonucleoprotein</keyword>
<keyword evidence="5" id="KW-0496">Mitochondrion</keyword>
<keyword evidence="9" id="KW-0175">Coiled coil</keyword>
<evidence type="ECO:0000256" key="2">
    <source>
        <dbReference type="ARBA" id="ARBA00009672"/>
    </source>
</evidence>
<sequence>MPRAISNFNPLRGSSASLAHYHYTGYDPSLLPPKKAHRKPRWVPVAKSKRFRVPQRPKIDQDEYVELLRLHNNYRNNVKSLRHYMIKKYCDKFQTVTNPEEILEVFKVDLAECHAINDQWNAKVKVERESRIARELQEAKEIARQKLEAEQEKQKQILELAEEIVKKEKEASATFITAENIDEAIDNALNDTVDYNFAIDSNGEKLRGRETRPSGPQEKISVRR</sequence>
<protein>
    <recommendedName>
        <fullName evidence="7">Small ribosomal subunit protein mS26</fullName>
    </recommendedName>
    <alternativeName>
        <fullName evidence="8">28S ribosomal protein S26, mitochondrial</fullName>
    </alternativeName>
</protein>
<dbReference type="HOGENOM" id="CLU_104778_1_0_1"/>
<keyword evidence="4" id="KW-0689">Ribosomal protein</keyword>
<evidence type="ECO:0000256" key="9">
    <source>
        <dbReference type="SAM" id="Coils"/>
    </source>
</evidence>
<organism evidence="11">
    <name type="scientific">Dendroctonus ponderosae</name>
    <name type="common">Mountain pine beetle</name>
    <dbReference type="NCBI Taxonomy" id="77166"/>
    <lineage>
        <taxon>Eukaryota</taxon>
        <taxon>Metazoa</taxon>
        <taxon>Ecdysozoa</taxon>
        <taxon>Arthropoda</taxon>
        <taxon>Hexapoda</taxon>
        <taxon>Insecta</taxon>
        <taxon>Pterygota</taxon>
        <taxon>Neoptera</taxon>
        <taxon>Endopterygota</taxon>
        <taxon>Coleoptera</taxon>
        <taxon>Polyphaga</taxon>
        <taxon>Cucujiformia</taxon>
        <taxon>Curculionidae</taxon>
        <taxon>Scolytinae</taxon>
        <taxon>Dendroctonus</taxon>
    </lineage>
</organism>
<evidence type="ECO:0000256" key="7">
    <source>
        <dbReference type="ARBA" id="ARBA00035138"/>
    </source>
</evidence>
<feature type="coiled-coil region" evidence="9">
    <location>
        <begin position="126"/>
        <end position="170"/>
    </location>
</feature>
<comment type="similarity">
    <text evidence="2">Belongs to the mitochondrion-specific ribosomal protein mS26 family.</text>
</comment>
<dbReference type="AlphaFoldDB" id="J3JYA2"/>
<evidence type="ECO:0000256" key="10">
    <source>
        <dbReference type="SAM" id="MobiDB-lite"/>
    </source>
</evidence>
<evidence type="ECO:0000256" key="1">
    <source>
        <dbReference type="ARBA" id="ARBA00004173"/>
    </source>
</evidence>
<dbReference type="Pfam" id="PF14943">
    <property type="entry name" value="MRP-S26"/>
    <property type="match status" value="1"/>
</dbReference>
<name>J3JYA2_DENPD</name>
<accession>J3JYA2</accession>
<dbReference type="PANTHER" id="PTHR21035">
    <property type="entry name" value="28S RIBOSOMAL PROTEIN S26, MITOCHONDRIAL"/>
    <property type="match status" value="1"/>
</dbReference>